<evidence type="ECO:0000313" key="2">
    <source>
        <dbReference type="EMBL" id="ERT65673.1"/>
    </source>
</evidence>
<dbReference type="EMBL" id="AXZG01000050">
    <property type="protein sequence ID" value="ERT65673.1"/>
    <property type="molecule type" value="Genomic_DNA"/>
</dbReference>
<gene>
    <name evidence="2" type="ORF">HMPREF0742_01682</name>
</gene>
<feature type="compositionally biased region" description="Polar residues" evidence="1">
    <location>
        <begin position="29"/>
        <end position="39"/>
    </location>
</feature>
<evidence type="ECO:0000256" key="1">
    <source>
        <dbReference type="SAM" id="MobiDB-lite"/>
    </source>
</evidence>
<comment type="caution">
    <text evidence="2">The sequence shown here is derived from an EMBL/GenBank/DDBJ whole genome shotgun (WGS) entry which is preliminary data.</text>
</comment>
<feature type="region of interest" description="Disordered" evidence="1">
    <location>
        <begin position="22"/>
        <end position="51"/>
    </location>
</feature>
<protein>
    <submittedName>
        <fullName evidence="2">Uncharacterized protein</fullName>
    </submittedName>
</protein>
<sequence>MRSKRAHENAAKCAGAAIKIIPTKPKPQSVPNITMTTRGAASPRMSNPRGK</sequence>
<dbReference type="HOGENOM" id="CLU_3103397_0_0_11"/>
<dbReference type="AlphaFoldDB" id="U7V4M5"/>
<name>U7V4M5_9MICC</name>
<evidence type="ECO:0000313" key="3">
    <source>
        <dbReference type="Proteomes" id="UP000017174"/>
    </source>
</evidence>
<accession>U7V4M5</accession>
<reference evidence="2 3" key="1">
    <citation type="submission" date="2013-08" db="EMBL/GenBank/DDBJ databases">
        <authorList>
            <person name="Weinstock G."/>
            <person name="Sodergren E."/>
            <person name="Wylie T."/>
            <person name="Fulton L."/>
            <person name="Fulton R."/>
            <person name="Fronick C."/>
            <person name="O'Laughlin M."/>
            <person name="Godfrey J."/>
            <person name="Miner T."/>
            <person name="Herter B."/>
            <person name="Appelbaum E."/>
            <person name="Cordes M."/>
            <person name="Lek S."/>
            <person name="Wollam A."/>
            <person name="Pepin K.H."/>
            <person name="Palsikar V.B."/>
            <person name="Mitreva M."/>
            <person name="Wilson R.K."/>
        </authorList>
    </citation>
    <scope>NUCLEOTIDE SEQUENCE [LARGE SCALE GENOMIC DNA]</scope>
    <source>
        <strain evidence="2 3">F0184</strain>
    </source>
</reference>
<dbReference type="Proteomes" id="UP000017174">
    <property type="component" value="Unassembled WGS sequence"/>
</dbReference>
<organism evidence="2 3">
    <name type="scientific">Rothia aeria F0184</name>
    <dbReference type="NCBI Taxonomy" id="888019"/>
    <lineage>
        <taxon>Bacteria</taxon>
        <taxon>Bacillati</taxon>
        <taxon>Actinomycetota</taxon>
        <taxon>Actinomycetes</taxon>
        <taxon>Micrococcales</taxon>
        <taxon>Micrococcaceae</taxon>
        <taxon>Rothia</taxon>
    </lineage>
</organism>
<proteinExistence type="predicted"/>